<sequence>MAFSADELRVLRRALAVALHPVPLPDEDVQDCLRLADSVDEASCEAGRLRAFLLADLGRYRSALPGTAASYLELLQDALATGYDPRPEDLAALRTLRGNPVGVAVLHRCQALAEQSVRARLAGRSTPAPRTRLLALPGGRASGDAKQQPRPEPRKPQPSKPEPGERPVPKPSEVFPPRRRPMPPPEQLAAG</sequence>
<proteinExistence type="predicted"/>
<evidence type="ECO:0000313" key="2">
    <source>
        <dbReference type="Proteomes" id="UP001377168"/>
    </source>
</evidence>
<comment type="caution">
    <text evidence="1">The sequence shown here is derived from an EMBL/GenBank/DDBJ whole genome shotgun (WGS) entry which is preliminary data.</text>
</comment>
<organism evidence="1 2">
    <name type="scientific">Streptomyces achmelvichensis</name>
    <dbReference type="NCBI Taxonomy" id="3134111"/>
    <lineage>
        <taxon>Bacteria</taxon>
        <taxon>Bacillati</taxon>
        <taxon>Actinomycetota</taxon>
        <taxon>Actinomycetes</taxon>
        <taxon>Kitasatosporales</taxon>
        <taxon>Streptomycetaceae</taxon>
        <taxon>Streptomyces</taxon>
    </lineage>
</organism>
<gene>
    <name evidence="1" type="ORF">WKI67_24405</name>
</gene>
<dbReference type="EMBL" id="JBBKAJ010000022">
    <property type="protein sequence ID" value="MEJ8636509.1"/>
    <property type="molecule type" value="Genomic_DNA"/>
</dbReference>
<evidence type="ECO:0000313" key="1">
    <source>
        <dbReference type="EMBL" id="MEJ8636509.1"/>
    </source>
</evidence>
<protein>
    <submittedName>
        <fullName evidence="1">Uncharacterized protein</fullName>
    </submittedName>
</protein>
<keyword evidence="2" id="KW-1185">Reference proteome</keyword>
<dbReference type="Proteomes" id="UP001377168">
    <property type="component" value="Unassembled WGS sequence"/>
</dbReference>
<name>A0ACC6PYM0_9ACTN</name>
<reference evidence="1" key="1">
    <citation type="submission" date="2024-03" db="EMBL/GenBank/DDBJ databases">
        <title>Novel Streptomyces species of biotechnological and ecological value are a feature of Machair soil.</title>
        <authorList>
            <person name="Prole J.R."/>
            <person name="Goodfellow M."/>
            <person name="Allenby N."/>
            <person name="Ward A.C."/>
        </authorList>
    </citation>
    <scope>NUCLEOTIDE SEQUENCE</scope>
    <source>
        <strain evidence="1">MS2.AVA.5</strain>
    </source>
</reference>
<accession>A0ACC6PYM0</accession>